<dbReference type="Pfam" id="PF13516">
    <property type="entry name" value="LRR_6"/>
    <property type="match status" value="1"/>
</dbReference>
<reference evidence="3 4" key="1">
    <citation type="submission" date="2023-05" db="EMBL/GenBank/DDBJ databases">
        <title>B98-5 Cell Line De Novo Hybrid Assembly: An Optical Mapping Approach.</title>
        <authorList>
            <person name="Kananen K."/>
            <person name="Auerbach J.A."/>
            <person name="Kautto E."/>
            <person name="Blachly J.S."/>
        </authorList>
    </citation>
    <scope>NUCLEOTIDE SEQUENCE [LARGE SCALE GENOMIC DNA]</scope>
    <source>
        <strain evidence="3">B95-8</strain>
        <tissue evidence="3">Cell line</tissue>
    </source>
</reference>
<keyword evidence="4" id="KW-1185">Reference proteome</keyword>
<proteinExistence type="predicted"/>
<dbReference type="InterPro" id="IPR003591">
    <property type="entry name" value="Leu-rich_rpt_typical-subtyp"/>
</dbReference>
<comment type="caution">
    <text evidence="3">The sequence shown here is derived from an EMBL/GenBank/DDBJ whole genome shotgun (WGS) entry which is preliminary data.</text>
</comment>
<name>A0ABQ9UB37_SAGOE</name>
<dbReference type="InterPro" id="IPR032675">
    <property type="entry name" value="LRR_dom_sf"/>
</dbReference>
<organism evidence="3 4">
    <name type="scientific">Saguinus oedipus</name>
    <name type="common">Cotton-top tamarin</name>
    <name type="synonym">Oedipomidas oedipus</name>
    <dbReference type="NCBI Taxonomy" id="9490"/>
    <lineage>
        <taxon>Eukaryota</taxon>
        <taxon>Metazoa</taxon>
        <taxon>Chordata</taxon>
        <taxon>Craniata</taxon>
        <taxon>Vertebrata</taxon>
        <taxon>Euteleostomi</taxon>
        <taxon>Mammalia</taxon>
        <taxon>Eutheria</taxon>
        <taxon>Euarchontoglires</taxon>
        <taxon>Primates</taxon>
        <taxon>Haplorrhini</taxon>
        <taxon>Platyrrhini</taxon>
        <taxon>Cebidae</taxon>
        <taxon>Callitrichinae</taxon>
        <taxon>Saguinus</taxon>
    </lineage>
</organism>
<keyword evidence="1" id="KW-0433">Leucine-rich repeat</keyword>
<dbReference type="Proteomes" id="UP001266305">
    <property type="component" value="Unassembled WGS sequence"/>
</dbReference>
<evidence type="ECO:0000256" key="2">
    <source>
        <dbReference type="ARBA" id="ARBA00022737"/>
    </source>
</evidence>
<dbReference type="SMART" id="SM00369">
    <property type="entry name" value="LRR_TYP"/>
    <property type="match status" value="2"/>
</dbReference>
<evidence type="ECO:0000313" key="4">
    <source>
        <dbReference type="Proteomes" id="UP001266305"/>
    </source>
</evidence>
<evidence type="ECO:0000313" key="3">
    <source>
        <dbReference type="EMBL" id="KAK2094274.1"/>
    </source>
</evidence>
<dbReference type="SUPFAM" id="SSF52058">
    <property type="entry name" value="L domain-like"/>
    <property type="match status" value="1"/>
</dbReference>
<protein>
    <submittedName>
        <fullName evidence="3">Uncharacterized protein</fullName>
    </submittedName>
</protein>
<gene>
    <name evidence="3" type="ORF">P7K49_028012</name>
</gene>
<dbReference type="Pfam" id="PF00560">
    <property type="entry name" value="LRR_1"/>
    <property type="match status" value="1"/>
</dbReference>
<dbReference type="InterPro" id="IPR001611">
    <property type="entry name" value="Leu-rich_rpt"/>
</dbReference>
<keyword evidence="2" id="KW-0677">Repeat</keyword>
<dbReference type="Gene3D" id="3.80.10.10">
    <property type="entry name" value="Ribonuclease Inhibitor"/>
    <property type="match status" value="1"/>
</dbReference>
<dbReference type="EMBL" id="JASSZA010000014">
    <property type="protein sequence ID" value="KAK2094274.1"/>
    <property type="molecule type" value="Genomic_DNA"/>
</dbReference>
<evidence type="ECO:0000256" key="1">
    <source>
        <dbReference type="ARBA" id="ARBA00022614"/>
    </source>
</evidence>
<accession>A0ABQ9UB37</accession>
<sequence>MKVVRSVDWEEDGTFVPFLPLNVIRKLIADEVDFLQHVTQLDLRDNKLGDLDAMIFNNIEGSSKKEKINNEKIKMSVSMSRALNPELFAKQPRDNFCCLSLRKLLAGHNQLARLPERLERTSVEVLDVQHNQLQELPPNLLMKADR</sequence>